<evidence type="ECO:0000256" key="3">
    <source>
        <dbReference type="ARBA" id="ARBA00023285"/>
    </source>
</evidence>
<reference evidence="7 8" key="1">
    <citation type="submission" date="2015-08" db="EMBL/GenBank/DDBJ databases">
        <title>Emmonsia species relationships and genome sequence.</title>
        <authorList>
            <person name="Cuomo C.A."/>
            <person name="Schwartz I.S."/>
            <person name="Kenyon C."/>
            <person name="De Hoog G.S."/>
            <person name="Govender N.P."/>
            <person name="Botha A."/>
            <person name="Moreno L."/>
            <person name="De Vries M."/>
            <person name="Munoz J.F."/>
            <person name="Stielow J.B."/>
        </authorList>
    </citation>
    <scope>NUCLEOTIDE SEQUENCE [LARGE SCALE GENOMIC DNA]</scope>
    <source>
        <strain evidence="7 8">EI222</strain>
    </source>
</reference>
<evidence type="ECO:0000256" key="5">
    <source>
        <dbReference type="ARBA" id="ARBA00048494"/>
    </source>
</evidence>
<protein>
    <recommendedName>
        <fullName evidence="4">chitin deacetylase</fullName>
        <ecNumber evidence="4">3.5.1.41</ecNumber>
    </recommendedName>
</protein>
<dbReference type="Proteomes" id="UP000242791">
    <property type="component" value="Unassembled WGS sequence"/>
</dbReference>
<keyword evidence="3" id="KW-0170">Cobalt</keyword>
<dbReference type="EMBL" id="LGTZ01003401">
    <property type="protein sequence ID" value="OJD09718.1"/>
    <property type="molecule type" value="Genomic_DNA"/>
</dbReference>
<dbReference type="PANTHER" id="PTHR10587">
    <property type="entry name" value="GLYCOSYL TRANSFERASE-RELATED"/>
    <property type="match status" value="1"/>
</dbReference>
<dbReference type="STRING" id="1658174.A0A1J9P0G9"/>
<dbReference type="VEuPathDB" id="FungiDB:ACJ73_10128"/>
<accession>A0A1J9P0G9</accession>
<comment type="caution">
    <text evidence="7">The sequence shown here is derived from an EMBL/GenBank/DDBJ whole genome shotgun (WGS) entry which is preliminary data.</text>
</comment>
<dbReference type="InterPro" id="IPR050248">
    <property type="entry name" value="Polysacc_deacetylase_ArnD"/>
</dbReference>
<dbReference type="GO" id="GO:0005975">
    <property type="term" value="P:carbohydrate metabolic process"/>
    <property type="evidence" value="ECO:0007669"/>
    <property type="project" value="InterPro"/>
</dbReference>
<keyword evidence="2" id="KW-0119">Carbohydrate metabolism</keyword>
<comment type="cofactor">
    <cofactor evidence="1">
        <name>Co(2+)</name>
        <dbReference type="ChEBI" id="CHEBI:48828"/>
    </cofactor>
</comment>
<evidence type="ECO:0000313" key="8">
    <source>
        <dbReference type="Proteomes" id="UP000242791"/>
    </source>
</evidence>
<keyword evidence="8" id="KW-1185">Reference proteome</keyword>
<dbReference type="SUPFAM" id="SSF88713">
    <property type="entry name" value="Glycoside hydrolase/deacetylase"/>
    <property type="match status" value="1"/>
</dbReference>
<keyword evidence="2" id="KW-0146">Chitin degradation</keyword>
<dbReference type="OrthoDB" id="407355at2759"/>
<gene>
    <name evidence="7" type="ORF">ACJ73_10128</name>
</gene>
<name>A0A1J9P0G9_9EURO</name>
<evidence type="ECO:0000256" key="1">
    <source>
        <dbReference type="ARBA" id="ARBA00001941"/>
    </source>
</evidence>
<evidence type="ECO:0000259" key="6">
    <source>
        <dbReference type="PROSITE" id="PS51677"/>
    </source>
</evidence>
<feature type="domain" description="NodB homology" evidence="6">
    <location>
        <begin position="49"/>
        <end position="267"/>
    </location>
</feature>
<evidence type="ECO:0000313" key="7">
    <source>
        <dbReference type="EMBL" id="OJD09718.1"/>
    </source>
</evidence>
<proteinExistence type="predicted"/>
<dbReference type="Gene3D" id="3.20.20.370">
    <property type="entry name" value="Glycoside hydrolase/deacetylase"/>
    <property type="match status" value="1"/>
</dbReference>
<evidence type="ECO:0000256" key="4">
    <source>
        <dbReference type="ARBA" id="ARBA00024056"/>
    </source>
</evidence>
<dbReference type="GO" id="GO:0009272">
    <property type="term" value="P:fungal-type cell wall biogenesis"/>
    <property type="evidence" value="ECO:0007669"/>
    <property type="project" value="UniProtKB-ARBA"/>
</dbReference>
<dbReference type="GO" id="GO:0004099">
    <property type="term" value="F:chitin deacetylase activity"/>
    <property type="evidence" value="ECO:0007669"/>
    <property type="project" value="UniProtKB-EC"/>
</dbReference>
<dbReference type="EC" id="3.5.1.41" evidence="4"/>
<evidence type="ECO:0000256" key="2">
    <source>
        <dbReference type="ARBA" id="ARBA00023024"/>
    </source>
</evidence>
<dbReference type="PROSITE" id="PS51677">
    <property type="entry name" value="NODB"/>
    <property type="match status" value="1"/>
</dbReference>
<organism evidence="7 8">
    <name type="scientific">Blastomyces percursus</name>
    <dbReference type="NCBI Taxonomy" id="1658174"/>
    <lineage>
        <taxon>Eukaryota</taxon>
        <taxon>Fungi</taxon>
        <taxon>Dikarya</taxon>
        <taxon>Ascomycota</taxon>
        <taxon>Pezizomycotina</taxon>
        <taxon>Eurotiomycetes</taxon>
        <taxon>Eurotiomycetidae</taxon>
        <taxon>Onygenales</taxon>
        <taxon>Ajellomycetaceae</taxon>
        <taxon>Blastomyces</taxon>
    </lineage>
</organism>
<comment type="catalytic activity">
    <reaction evidence="5">
        <text>[(1-&gt;4)-N-acetyl-beta-D-glucosaminyl](n) + n H2O = chitosan + n acetate</text>
        <dbReference type="Rhea" id="RHEA:10464"/>
        <dbReference type="Rhea" id="RHEA-COMP:9593"/>
        <dbReference type="Rhea" id="RHEA-COMP:9597"/>
        <dbReference type="ChEBI" id="CHEBI:15377"/>
        <dbReference type="ChEBI" id="CHEBI:17029"/>
        <dbReference type="ChEBI" id="CHEBI:30089"/>
        <dbReference type="ChEBI" id="CHEBI:57704"/>
        <dbReference type="EC" id="3.5.1.41"/>
    </reaction>
    <physiologicalReaction direction="left-to-right" evidence="5">
        <dbReference type="Rhea" id="RHEA:10465"/>
    </physiologicalReaction>
</comment>
<feature type="non-terminal residue" evidence="7">
    <location>
        <position position="272"/>
    </location>
</feature>
<dbReference type="CDD" id="cd10958">
    <property type="entry name" value="CE4_NodB_like_2"/>
    <property type="match status" value="1"/>
</dbReference>
<dbReference type="GO" id="GO:0006032">
    <property type="term" value="P:chitin catabolic process"/>
    <property type="evidence" value="ECO:0007669"/>
    <property type="project" value="UniProtKB-KW"/>
</dbReference>
<dbReference type="InterPro" id="IPR011330">
    <property type="entry name" value="Glyco_hydro/deAcase_b/a-brl"/>
</dbReference>
<dbReference type="Pfam" id="PF01522">
    <property type="entry name" value="Polysacc_deac_1"/>
    <property type="match status" value="1"/>
</dbReference>
<dbReference type="AlphaFoldDB" id="A0A1J9P0G9"/>
<keyword evidence="2" id="KW-0624">Polysaccharide degradation</keyword>
<sequence>MLYIIYKPPTSLIQYFQLCWPDILWLVPTTSTSSSSSATIDGNTTSRNKLIALTIDDGPSPYTAEILQTLKANDATATFFLIGSNITDLITDTGADTGKKRAAESQAETLHGLLLAGNEIANHAMHDESSWRLSDAELVAQIKAVERKIQLIYNSAYTTTTTTPTTLTTSTKYPREDTRRPPKYFRPGSGFFTTRMRRLLAALDYKLVLGSVYPHDAQIPFPRLNAWHILSLARPGGIIICHDGRRWTPPMLRVVLPELRKRGYRVVTVTEL</sequence>
<dbReference type="InterPro" id="IPR002509">
    <property type="entry name" value="NODB_dom"/>
</dbReference>
<dbReference type="PANTHER" id="PTHR10587:SF137">
    <property type="entry name" value="4-DEOXY-4-FORMAMIDO-L-ARABINOSE-PHOSPHOUNDECAPRENOL DEFORMYLASE ARND-RELATED"/>
    <property type="match status" value="1"/>
</dbReference>